<keyword evidence="2" id="KW-1185">Reference proteome</keyword>
<accession>A0ABR4IG97</accession>
<reference evidence="1 2" key="1">
    <citation type="submission" date="2024-07" db="EMBL/GenBank/DDBJ databases">
        <title>Section-level genome sequencing and comparative genomics of Aspergillus sections Usti and Cavernicolus.</title>
        <authorList>
            <consortium name="Lawrence Berkeley National Laboratory"/>
            <person name="Nybo J.L."/>
            <person name="Vesth T.C."/>
            <person name="Theobald S."/>
            <person name="Frisvad J.C."/>
            <person name="Larsen T.O."/>
            <person name="Kjaerboelling I."/>
            <person name="Rothschild-Mancinelli K."/>
            <person name="Lyhne E.K."/>
            <person name="Kogle M.E."/>
            <person name="Barry K."/>
            <person name="Clum A."/>
            <person name="Na H."/>
            <person name="Ledsgaard L."/>
            <person name="Lin J."/>
            <person name="Lipzen A."/>
            <person name="Kuo A."/>
            <person name="Riley R."/>
            <person name="Mondo S."/>
            <person name="Labutti K."/>
            <person name="Haridas S."/>
            <person name="Pangalinan J."/>
            <person name="Salamov A.A."/>
            <person name="Simmons B.A."/>
            <person name="Magnuson J.K."/>
            <person name="Chen J."/>
            <person name="Drula E."/>
            <person name="Henrissat B."/>
            <person name="Wiebenga A."/>
            <person name="Lubbers R.J."/>
            <person name="Gomes A.C."/>
            <person name="Makela M.R."/>
            <person name="Stajich J."/>
            <person name="Grigoriev I.V."/>
            <person name="Mortensen U.H."/>
            <person name="De Vries R.P."/>
            <person name="Baker S.E."/>
            <person name="Andersen M.R."/>
        </authorList>
    </citation>
    <scope>NUCLEOTIDE SEQUENCE [LARGE SCALE GENOMIC DNA]</scope>
    <source>
        <strain evidence="1 2">CBS 123904</strain>
    </source>
</reference>
<dbReference type="Proteomes" id="UP001610446">
    <property type="component" value="Unassembled WGS sequence"/>
</dbReference>
<evidence type="ECO:0000313" key="2">
    <source>
        <dbReference type="Proteomes" id="UP001610446"/>
    </source>
</evidence>
<gene>
    <name evidence="1" type="ORF">BJY01DRAFT_143215</name>
</gene>
<protein>
    <submittedName>
        <fullName evidence="1">Uncharacterized protein</fullName>
    </submittedName>
</protein>
<comment type="caution">
    <text evidence="1">The sequence shown here is derived from an EMBL/GenBank/DDBJ whole genome shotgun (WGS) entry which is preliminary data.</text>
</comment>
<dbReference type="EMBL" id="JBFXLU010000424">
    <property type="protein sequence ID" value="KAL2826773.1"/>
    <property type="molecule type" value="Genomic_DNA"/>
</dbReference>
<sequence>MAELLSAKCSERMLSERSNTVPGHLVGDVKAKEFSRVLELLDSVPTAQAKWPSQKRSTALKWIPRTGTRQKLQGNRPGCISVAGMTGSPLASEHATLAYEPEAENSRTFPVWLLQDVQATATSEGPRQVSPRESCCWCDMGLEGGGQEGDGGLEAIRRSDIPPRALKHEGAPPEAKTAYHRRDLGEKYGIEGPESSVEVIGRPRRLAVGSRTWRSCSHSQRVCPNDFRPQAQERALLRHIIG</sequence>
<name>A0ABR4IG97_9EURO</name>
<organism evidence="1 2">
    <name type="scientific">Aspergillus pseudoustus</name>
    <dbReference type="NCBI Taxonomy" id="1810923"/>
    <lineage>
        <taxon>Eukaryota</taxon>
        <taxon>Fungi</taxon>
        <taxon>Dikarya</taxon>
        <taxon>Ascomycota</taxon>
        <taxon>Pezizomycotina</taxon>
        <taxon>Eurotiomycetes</taxon>
        <taxon>Eurotiomycetidae</taxon>
        <taxon>Eurotiales</taxon>
        <taxon>Aspergillaceae</taxon>
        <taxon>Aspergillus</taxon>
        <taxon>Aspergillus subgen. Nidulantes</taxon>
    </lineage>
</organism>
<evidence type="ECO:0000313" key="1">
    <source>
        <dbReference type="EMBL" id="KAL2826773.1"/>
    </source>
</evidence>
<proteinExistence type="predicted"/>